<evidence type="ECO:0000313" key="1">
    <source>
        <dbReference type="EMBL" id="CAG8616114.1"/>
    </source>
</evidence>
<sequence>MFVQKLRSDLSLVIGPFMLNTLQEAINRAQICEMIFARGMSVCEPALYHQLAYATTQAPISPLHQLMYPVNQLVTPAQPLNASMKQEAYMVKRKCIDEKPSEVEPLPRKSCSDGDIQASKQASNQKSEQGSSKKVIKKK</sequence>
<name>A0ACA9MZ69_9GLOM</name>
<dbReference type="EMBL" id="CAJVPW010010502">
    <property type="protein sequence ID" value="CAG8616114.1"/>
    <property type="molecule type" value="Genomic_DNA"/>
</dbReference>
<evidence type="ECO:0000313" key="2">
    <source>
        <dbReference type="Proteomes" id="UP000789366"/>
    </source>
</evidence>
<reference evidence="1" key="1">
    <citation type="submission" date="2021-06" db="EMBL/GenBank/DDBJ databases">
        <authorList>
            <person name="Kallberg Y."/>
            <person name="Tangrot J."/>
            <person name="Rosling A."/>
        </authorList>
    </citation>
    <scope>NUCLEOTIDE SEQUENCE</scope>
    <source>
        <strain evidence="1">28 12/20/2015</strain>
    </source>
</reference>
<gene>
    <name evidence="1" type="ORF">SPELUC_LOCUS7688</name>
</gene>
<feature type="non-terminal residue" evidence="1">
    <location>
        <position position="139"/>
    </location>
</feature>
<proteinExistence type="predicted"/>
<dbReference type="Proteomes" id="UP000789366">
    <property type="component" value="Unassembled WGS sequence"/>
</dbReference>
<keyword evidence="2" id="KW-1185">Reference proteome</keyword>
<accession>A0ACA9MZ69</accession>
<organism evidence="1 2">
    <name type="scientific">Cetraspora pellucida</name>
    <dbReference type="NCBI Taxonomy" id="1433469"/>
    <lineage>
        <taxon>Eukaryota</taxon>
        <taxon>Fungi</taxon>
        <taxon>Fungi incertae sedis</taxon>
        <taxon>Mucoromycota</taxon>
        <taxon>Glomeromycotina</taxon>
        <taxon>Glomeromycetes</taxon>
        <taxon>Diversisporales</taxon>
        <taxon>Gigasporaceae</taxon>
        <taxon>Cetraspora</taxon>
    </lineage>
</organism>
<comment type="caution">
    <text evidence="1">The sequence shown here is derived from an EMBL/GenBank/DDBJ whole genome shotgun (WGS) entry which is preliminary data.</text>
</comment>
<protein>
    <submittedName>
        <fullName evidence="1">2574_t:CDS:1</fullName>
    </submittedName>
</protein>